<dbReference type="InterPro" id="IPR052554">
    <property type="entry name" value="2-oxoglutarate_synth_KorC"/>
</dbReference>
<evidence type="ECO:0000259" key="2">
    <source>
        <dbReference type="Pfam" id="PF01558"/>
    </source>
</evidence>
<dbReference type="Gene3D" id="3.40.920.10">
    <property type="entry name" value="Pyruvate-ferredoxin oxidoreductase, PFOR, domain III"/>
    <property type="match status" value="1"/>
</dbReference>
<accession>A0A2M7RF08</accession>
<evidence type="ECO:0000313" key="3">
    <source>
        <dbReference type="EMBL" id="PIY95329.1"/>
    </source>
</evidence>
<dbReference type="InterPro" id="IPR019752">
    <property type="entry name" value="Pyrv/ketoisovalerate_OxRed_cat"/>
</dbReference>
<organism evidence="3 4">
    <name type="scientific">Candidatus Komeilibacteria bacterium CG_4_10_14_0_8_um_filter_37_78</name>
    <dbReference type="NCBI Taxonomy" id="1974471"/>
    <lineage>
        <taxon>Bacteria</taxon>
        <taxon>Candidatus Komeiliibacteriota</taxon>
    </lineage>
</organism>
<comment type="caution">
    <text evidence="3">The sequence shown here is derived from an EMBL/GenBank/DDBJ whole genome shotgun (WGS) entry which is preliminary data.</text>
</comment>
<keyword evidence="1" id="KW-0560">Oxidoreductase</keyword>
<evidence type="ECO:0000313" key="4">
    <source>
        <dbReference type="Proteomes" id="UP000228689"/>
    </source>
</evidence>
<reference evidence="4" key="1">
    <citation type="submission" date="2017-09" db="EMBL/GenBank/DDBJ databases">
        <title>Depth-based differentiation of microbial function through sediment-hosted aquifers and enrichment of novel symbionts in the deep terrestrial subsurface.</title>
        <authorList>
            <person name="Probst A.J."/>
            <person name="Ladd B."/>
            <person name="Jarett J.K."/>
            <person name="Geller-Mcgrath D.E."/>
            <person name="Sieber C.M.K."/>
            <person name="Emerson J.B."/>
            <person name="Anantharaman K."/>
            <person name="Thomas B.C."/>
            <person name="Malmstrom R."/>
            <person name="Stieglmeier M."/>
            <person name="Klingl A."/>
            <person name="Woyke T."/>
            <person name="Ryan C.M."/>
            <person name="Banfield J.F."/>
        </authorList>
    </citation>
    <scope>NUCLEOTIDE SEQUENCE [LARGE SCALE GENOMIC DNA]</scope>
</reference>
<sequence length="183" mass="21134">MIKRLEKKLNICIAGEGGQGVQTIAKVIVNTAFQQNLEATYVPNYGVEQRGGVSIAFVRLADQHISYPKFETADVAILLSDRSYERIKQHIGQQTKVIYNKDFITRRLPFKFKGYRFDQLANDLGEHRVFNMLILGKLVKMINIFELEDIINTTHQKFASKYEKNQKLKEFNAQAIEMGYQLK</sequence>
<dbReference type="PANTHER" id="PTHR42730:SF1">
    <property type="entry name" value="2-OXOGLUTARATE SYNTHASE SUBUNIT KORC"/>
    <property type="match status" value="1"/>
</dbReference>
<feature type="domain" description="Pyruvate/ketoisovalerate oxidoreductase catalytic" evidence="2">
    <location>
        <begin position="17"/>
        <end position="181"/>
    </location>
</feature>
<protein>
    <submittedName>
        <fullName evidence="3">Ketoisovalerate oxidoreductase</fullName>
    </submittedName>
</protein>
<proteinExistence type="predicted"/>
<dbReference type="SUPFAM" id="SSF53323">
    <property type="entry name" value="Pyruvate-ferredoxin oxidoreductase, PFOR, domain III"/>
    <property type="match status" value="1"/>
</dbReference>
<dbReference type="AlphaFoldDB" id="A0A2M7RF08"/>
<dbReference type="EMBL" id="PFMC01000013">
    <property type="protein sequence ID" value="PIY95329.1"/>
    <property type="molecule type" value="Genomic_DNA"/>
</dbReference>
<dbReference type="Pfam" id="PF01558">
    <property type="entry name" value="POR"/>
    <property type="match status" value="1"/>
</dbReference>
<gene>
    <name evidence="3" type="ORF">COY67_00540</name>
</gene>
<name>A0A2M7RF08_9BACT</name>
<dbReference type="GO" id="GO:0016903">
    <property type="term" value="F:oxidoreductase activity, acting on the aldehyde or oxo group of donors"/>
    <property type="evidence" value="ECO:0007669"/>
    <property type="project" value="InterPro"/>
</dbReference>
<evidence type="ECO:0000256" key="1">
    <source>
        <dbReference type="ARBA" id="ARBA00023002"/>
    </source>
</evidence>
<dbReference type="PANTHER" id="PTHR42730">
    <property type="entry name" value="2-OXOGLUTARATE SYNTHASE SUBUNIT KORC"/>
    <property type="match status" value="1"/>
</dbReference>
<dbReference type="InterPro" id="IPR002869">
    <property type="entry name" value="Pyrv_flavodox_OxRed_cen"/>
</dbReference>
<dbReference type="Proteomes" id="UP000228689">
    <property type="component" value="Unassembled WGS sequence"/>
</dbReference>